<proteinExistence type="inferred from homology"/>
<evidence type="ECO:0000256" key="4">
    <source>
        <dbReference type="ARBA" id="ARBA00022692"/>
    </source>
</evidence>
<dbReference type="Pfam" id="PF03471">
    <property type="entry name" value="CorC_HlyC"/>
    <property type="match status" value="1"/>
</dbReference>
<dbReference type="Proteomes" id="UP000318065">
    <property type="component" value="Chromosome"/>
</dbReference>
<dbReference type="SUPFAM" id="SSF56176">
    <property type="entry name" value="FAD-binding/transporter-associated domain-like"/>
    <property type="match status" value="1"/>
</dbReference>
<name>A0A510HF10_9ACTN</name>
<feature type="domain" description="CNNM transmembrane" evidence="12">
    <location>
        <begin position="3"/>
        <end position="206"/>
    </location>
</feature>
<sequence length="442" mass="49248">MEDPLLSSFSLALALLLVGFNAFFVAAEFALVRVRESRIVQLEREGSVRAAAVHEALRDLDAYLSVCQVGITIASLGLGWVGEPAVARLIAPLLHWVGITDERVVHVAAFALGFSAITYAHLVFGEQAPKYFSIQKAEGTSLWISRPLRLFMYLFRPVVWLVNASTNLVLRPWGIRLGEGMEVHSEEELRIMISSSAASGVLDPEERDYLNNVFDFGDRVVREVMVPRPDIVALSSDLSPQEMVQEAAFGRYTRYPVYEGDLDHILGVVHVKDVFRASLENPAGFDVRAIVRDALVVPENKPIEQLLREFQRRKLQMAIVIDEWGSVEGLVTIEDVLEELVGEIQDEFDEEEARIEELGGGLYAVDGRIPIVEVNEFFELDLPHEDFETIGGYVLGTLGRPPRPGDVVEADGATLQVKSVDGPRVSMLTLRRKERLTPSSRQ</sequence>
<feature type="domain" description="CBS" evidence="11">
    <location>
        <begin position="290"/>
        <end position="347"/>
    </location>
</feature>
<dbReference type="CDD" id="cd04590">
    <property type="entry name" value="CBS_pair_CorC_HlyC_assoc"/>
    <property type="match status" value="1"/>
</dbReference>
<dbReference type="RefSeq" id="WP_143526657.1">
    <property type="nucleotide sequence ID" value="NZ_AP019791.1"/>
</dbReference>
<gene>
    <name evidence="13" type="ORF">RxyAA322_03800</name>
</gene>
<dbReference type="GO" id="GO:0050660">
    <property type="term" value="F:flavin adenine dinucleotide binding"/>
    <property type="evidence" value="ECO:0007669"/>
    <property type="project" value="InterPro"/>
</dbReference>
<dbReference type="InterPro" id="IPR036318">
    <property type="entry name" value="FAD-bd_PCMH-like_sf"/>
</dbReference>
<evidence type="ECO:0000256" key="9">
    <source>
        <dbReference type="PROSITE-ProRule" id="PRU00703"/>
    </source>
</evidence>
<dbReference type="EMBL" id="AP019791">
    <property type="protein sequence ID" value="BBL78526.1"/>
    <property type="molecule type" value="Genomic_DNA"/>
</dbReference>
<dbReference type="SUPFAM" id="SSF54631">
    <property type="entry name" value="CBS-domain pair"/>
    <property type="match status" value="1"/>
</dbReference>
<dbReference type="PANTHER" id="PTHR43099">
    <property type="entry name" value="UPF0053 PROTEIN YRKA"/>
    <property type="match status" value="1"/>
</dbReference>
<evidence type="ECO:0000256" key="6">
    <source>
        <dbReference type="ARBA" id="ARBA00022989"/>
    </source>
</evidence>
<dbReference type="Gene3D" id="3.30.465.10">
    <property type="match status" value="1"/>
</dbReference>
<keyword evidence="4 10" id="KW-0812">Transmembrane</keyword>
<organism evidence="13 14">
    <name type="scientific">Rubrobacter xylanophilus</name>
    <dbReference type="NCBI Taxonomy" id="49319"/>
    <lineage>
        <taxon>Bacteria</taxon>
        <taxon>Bacillati</taxon>
        <taxon>Actinomycetota</taxon>
        <taxon>Rubrobacteria</taxon>
        <taxon>Rubrobacterales</taxon>
        <taxon>Rubrobacteraceae</taxon>
        <taxon>Rubrobacter</taxon>
    </lineage>
</organism>
<dbReference type="InterPro" id="IPR044751">
    <property type="entry name" value="Ion_transp-like_CBS"/>
</dbReference>
<comment type="subcellular location">
    <subcellularLocation>
        <location evidence="1">Cell membrane</location>
        <topology evidence="1">Multi-pass membrane protein</topology>
    </subcellularLocation>
</comment>
<evidence type="ECO:0000256" key="8">
    <source>
        <dbReference type="ARBA" id="ARBA00023136"/>
    </source>
</evidence>
<reference evidence="13" key="1">
    <citation type="journal article" date="2019" name="Microbiol. Resour. Announc.">
        <title>Complete Genome Sequence of Rubrobacter xylanophilus Strain AA3-22, Isolated from Arima Onsen in Japan.</title>
        <authorList>
            <person name="Tomariguchi N."/>
            <person name="Miyazaki K."/>
        </authorList>
    </citation>
    <scope>NUCLEOTIDE SEQUENCE [LARGE SCALE GENOMIC DNA]</scope>
    <source>
        <strain evidence="13">AA3-22</strain>
    </source>
</reference>
<accession>A0A510HF10</accession>
<evidence type="ECO:0000259" key="12">
    <source>
        <dbReference type="PROSITE" id="PS51846"/>
    </source>
</evidence>
<dbReference type="InterPro" id="IPR046342">
    <property type="entry name" value="CBS_dom_sf"/>
</dbReference>
<evidence type="ECO:0000256" key="2">
    <source>
        <dbReference type="ARBA" id="ARBA00006337"/>
    </source>
</evidence>
<dbReference type="Pfam" id="PF01595">
    <property type="entry name" value="CNNM"/>
    <property type="match status" value="1"/>
</dbReference>
<keyword evidence="8 10" id="KW-0472">Membrane</keyword>
<keyword evidence="5" id="KW-0677">Repeat</keyword>
<keyword evidence="3" id="KW-1003">Cell membrane</keyword>
<evidence type="ECO:0000256" key="10">
    <source>
        <dbReference type="PROSITE-ProRule" id="PRU01193"/>
    </source>
</evidence>
<feature type="domain" description="CBS" evidence="11">
    <location>
        <begin position="225"/>
        <end position="287"/>
    </location>
</feature>
<evidence type="ECO:0000313" key="13">
    <source>
        <dbReference type="EMBL" id="BBL78526.1"/>
    </source>
</evidence>
<dbReference type="InterPro" id="IPR000644">
    <property type="entry name" value="CBS_dom"/>
</dbReference>
<dbReference type="InterPro" id="IPR005170">
    <property type="entry name" value="Transptr-assoc_dom"/>
</dbReference>
<comment type="similarity">
    <text evidence="2">Belongs to the UPF0053 family.</text>
</comment>
<dbReference type="FunFam" id="3.10.580.10:FF:000002">
    <property type="entry name" value="Magnesium/cobalt efflux protein CorC"/>
    <property type="match status" value="1"/>
</dbReference>
<dbReference type="PANTHER" id="PTHR43099:SF5">
    <property type="entry name" value="HLYC_CORC FAMILY TRANSPORTER"/>
    <property type="match status" value="1"/>
</dbReference>
<evidence type="ECO:0000256" key="3">
    <source>
        <dbReference type="ARBA" id="ARBA00022475"/>
    </source>
</evidence>
<keyword evidence="6 10" id="KW-1133">Transmembrane helix</keyword>
<keyword evidence="14" id="KW-1185">Reference proteome</keyword>
<dbReference type="AlphaFoldDB" id="A0A510HF10"/>
<dbReference type="Pfam" id="PF00571">
    <property type="entry name" value="CBS"/>
    <property type="match status" value="2"/>
</dbReference>
<evidence type="ECO:0000259" key="11">
    <source>
        <dbReference type="PROSITE" id="PS51371"/>
    </source>
</evidence>
<dbReference type="PROSITE" id="PS51371">
    <property type="entry name" value="CBS"/>
    <property type="match status" value="2"/>
</dbReference>
<dbReference type="OrthoDB" id="110231at2"/>
<dbReference type="Gene3D" id="3.10.580.10">
    <property type="entry name" value="CBS-domain"/>
    <property type="match status" value="1"/>
</dbReference>
<evidence type="ECO:0000313" key="14">
    <source>
        <dbReference type="Proteomes" id="UP000318065"/>
    </source>
</evidence>
<dbReference type="SMART" id="SM01091">
    <property type="entry name" value="CorC_HlyC"/>
    <property type="match status" value="1"/>
</dbReference>
<protein>
    <submittedName>
        <fullName evidence="13">Membrane protein</fullName>
    </submittedName>
</protein>
<dbReference type="InterPro" id="IPR016169">
    <property type="entry name" value="FAD-bd_PCMH_sub2"/>
</dbReference>
<dbReference type="GO" id="GO:0005886">
    <property type="term" value="C:plasma membrane"/>
    <property type="evidence" value="ECO:0007669"/>
    <property type="project" value="UniProtKB-SubCell"/>
</dbReference>
<evidence type="ECO:0000256" key="5">
    <source>
        <dbReference type="ARBA" id="ARBA00022737"/>
    </source>
</evidence>
<evidence type="ECO:0000256" key="7">
    <source>
        <dbReference type="ARBA" id="ARBA00023122"/>
    </source>
</evidence>
<dbReference type="InterPro" id="IPR002550">
    <property type="entry name" value="CNNM"/>
</dbReference>
<evidence type="ECO:0000256" key="1">
    <source>
        <dbReference type="ARBA" id="ARBA00004651"/>
    </source>
</evidence>
<dbReference type="InterPro" id="IPR051676">
    <property type="entry name" value="UPF0053_domain"/>
</dbReference>
<keyword evidence="7 9" id="KW-0129">CBS domain</keyword>
<dbReference type="PROSITE" id="PS51846">
    <property type="entry name" value="CNNM"/>
    <property type="match status" value="1"/>
</dbReference>